<reference evidence="1 2" key="2">
    <citation type="journal article" date="2022" name="Mol. Ecol. Resour.">
        <title>The genomes of chicory, endive, great burdock and yacon provide insights into Asteraceae paleo-polyploidization history and plant inulin production.</title>
        <authorList>
            <person name="Fan W."/>
            <person name="Wang S."/>
            <person name="Wang H."/>
            <person name="Wang A."/>
            <person name="Jiang F."/>
            <person name="Liu H."/>
            <person name="Zhao H."/>
            <person name="Xu D."/>
            <person name="Zhang Y."/>
        </authorList>
    </citation>
    <scope>NUCLEOTIDE SEQUENCE [LARGE SCALE GENOMIC DNA]</scope>
    <source>
        <strain evidence="2">cv. Punajuju</strain>
        <tissue evidence="1">Leaves</tissue>
    </source>
</reference>
<dbReference type="EMBL" id="CM042016">
    <property type="protein sequence ID" value="KAI3699575.1"/>
    <property type="molecule type" value="Genomic_DNA"/>
</dbReference>
<proteinExistence type="predicted"/>
<accession>A0ACB8ZPJ8</accession>
<organism evidence="1 2">
    <name type="scientific">Cichorium intybus</name>
    <name type="common">Chicory</name>
    <dbReference type="NCBI Taxonomy" id="13427"/>
    <lineage>
        <taxon>Eukaryota</taxon>
        <taxon>Viridiplantae</taxon>
        <taxon>Streptophyta</taxon>
        <taxon>Embryophyta</taxon>
        <taxon>Tracheophyta</taxon>
        <taxon>Spermatophyta</taxon>
        <taxon>Magnoliopsida</taxon>
        <taxon>eudicotyledons</taxon>
        <taxon>Gunneridae</taxon>
        <taxon>Pentapetalae</taxon>
        <taxon>asterids</taxon>
        <taxon>campanulids</taxon>
        <taxon>Asterales</taxon>
        <taxon>Asteraceae</taxon>
        <taxon>Cichorioideae</taxon>
        <taxon>Cichorieae</taxon>
        <taxon>Cichoriinae</taxon>
        <taxon>Cichorium</taxon>
    </lineage>
</organism>
<evidence type="ECO:0000313" key="1">
    <source>
        <dbReference type="EMBL" id="KAI3699575.1"/>
    </source>
</evidence>
<evidence type="ECO:0000313" key="2">
    <source>
        <dbReference type="Proteomes" id="UP001055811"/>
    </source>
</evidence>
<protein>
    <submittedName>
        <fullName evidence="1">Uncharacterized protein</fullName>
    </submittedName>
</protein>
<comment type="caution">
    <text evidence="1">The sequence shown here is derived from an EMBL/GenBank/DDBJ whole genome shotgun (WGS) entry which is preliminary data.</text>
</comment>
<name>A0ACB8ZPJ8_CICIN</name>
<dbReference type="Proteomes" id="UP001055811">
    <property type="component" value="Linkage Group LG08"/>
</dbReference>
<sequence length="292" mass="32261">MFKEDDVRNETSKRNKATQELDLDRANGDNQGGESKAENDVSKEDDTHVADSVSIANNGKAIEDRGEDHMKLNNDVNLNMEENEGIAKRLSGEPEQKENELNDNTSHLINQFDVPGNHNPCLKSHHRSDTVGARSPNNVTGDDLTEGSTSNPGGNDDMDFNTFNEHSDDSIDLNVEPDEGIGKLGEDMIRSQDHPKKHRNKDNKGKKPKAAKNNPASVKFKDVVRAYNFKKSRRSDSLPSNRSNHRSPSKSSDSISIELGLTKNVGSAIGFQIEGFEHMLRSEIEGEGGKKN</sequence>
<keyword evidence="2" id="KW-1185">Reference proteome</keyword>
<reference evidence="2" key="1">
    <citation type="journal article" date="2022" name="Mol. Ecol. Resour.">
        <title>The genomes of chicory, endive, great burdock and yacon provide insights into Asteraceae palaeo-polyploidization history and plant inulin production.</title>
        <authorList>
            <person name="Fan W."/>
            <person name="Wang S."/>
            <person name="Wang H."/>
            <person name="Wang A."/>
            <person name="Jiang F."/>
            <person name="Liu H."/>
            <person name="Zhao H."/>
            <person name="Xu D."/>
            <person name="Zhang Y."/>
        </authorList>
    </citation>
    <scope>NUCLEOTIDE SEQUENCE [LARGE SCALE GENOMIC DNA]</scope>
    <source>
        <strain evidence="2">cv. Punajuju</strain>
    </source>
</reference>
<gene>
    <name evidence="1" type="ORF">L2E82_43978</name>
</gene>